<proteinExistence type="predicted"/>
<sequence length="210" mass="23465">MLAVSLCTVFLEPGRIHRVRLECFDKILSVKVCYYEATSRTLAFVKSYLRNRDQRVDVDGMRSSCSMVRMEQQGRRLIFSSFVSIDINYNPNFVFGSDSVRTLVFDPCPVLEFGSGLAFDSDPGSVLDSALRPAFISDSATNHSSDFNESRASGLEGGKSNVLGQIVQTGRKYCITYNFQDRNPPSPATHPLGTPMLSLLRTRKYHGRCP</sequence>
<dbReference type="OrthoDB" id="4507at2759"/>
<dbReference type="EMBL" id="BGZK01000669">
    <property type="protein sequence ID" value="GBP55442.1"/>
    <property type="molecule type" value="Genomic_DNA"/>
</dbReference>
<organism evidence="1 2">
    <name type="scientific">Eumeta variegata</name>
    <name type="common">Bagworm moth</name>
    <name type="synonym">Eumeta japonica</name>
    <dbReference type="NCBI Taxonomy" id="151549"/>
    <lineage>
        <taxon>Eukaryota</taxon>
        <taxon>Metazoa</taxon>
        <taxon>Ecdysozoa</taxon>
        <taxon>Arthropoda</taxon>
        <taxon>Hexapoda</taxon>
        <taxon>Insecta</taxon>
        <taxon>Pterygota</taxon>
        <taxon>Neoptera</taxon>
        <taxon>Endopterygota</taxon>
        <taxon>Lepidoptera</taxon>
        <taxon>Glossata</taxon>
        <taxon>Ditrysia</taxon>
        <taxon>Tineoidea</taxon>
        <taxon>Psychidae</taxon>
        <taxon>Oiketicinae</taxon>
        <taxon>Eumeta</taxon>
    </lineage>
</organism>
<evidence type="ECO:0000313" key="2">
    <source>
        <dbReference type="Proteomes" id="UP000299102"/>
    </source>
</evidence>
<accession>A0A4C1WXP5</accession>
<keyword evidence="2" id="KW-1185">Reference proteome</keyword>
<dbReference type="AlphaFoldDB" id="A0A4C1WXP5"/>
<gene>
    <name evidence="1" type="ORF">EVAR_42618_1</name>
</gene>
<dbReference type="Proteomes" id="UP000299102">
    <property type="component" value="Unassembled WGS sequence"/>
</dbReference>
<protein>
    <submittedName>
        <fullName evidence="1">Uncharacterized protein</fullName>
    </submittedName>
</protein>
<comment type="caution">
    <text evidence="1">The sequence shown here is derived from an EMBL/GenBank/DDBJ whole genome shotgun (WGS) entry which is preliminary data.</text>
</comment>
<reference evidence="1 2" key="1">
    <citation type="journal article" date="2019" name="Commun. Biol.">
        <title>The bagworm genome reveals a unique fibroin gene that provides high tensile strength.</title>
        <authorList>
            <person name="Kono N."/>
            <person name="Nakamura H."/>
            <person name="Ohtoshi R."/>
            <person name="Tomita M."/>
            <person name="Numata K."/>
            <person name="Arakawa K."/>
        </authorList>
    </citation>
    <scope>NUCLEOTIDE SEQUENCE [LARGE SCALE GENOMIC DNA]</scope>
</reference>
<name>A0A4C1WXP5_EUMVA</name>
<evidence type="ECO:0000313" key="1">
    <source>
        <dbReference type="EMBL" id="GBP55442.1"/>
    </source>
</evidence>